<keyword evidence="6 10" id="KW-0694">RNA-binding</keyword>
<dbReference type="InterPro" id="IPR001890">
    <property type="entry name" value="RNA-binding_CRM"/>
</dbReference>
<keyword evidence="5" id="KW-0677">Repeat</keyword>
<evidence type="ECO:0000256" key="11">
    <source>
        <dbReference type="SAM" id="MobiDB-lite"/>
    </source>
</evidence>
<evidence type="ECO:0000256" key="10">
    <source>
        <dbReference type="PROSITE-ProRule" id="PRU00626"/>
    </source>
</evidence>
<keyword evidence="3" id="KW-0934">Plastid</keyword>
<accession>A0ABD1QVB6</accession>
<dbReference type="PROSITE" id="PS51295">
    <property type="entry name" value="CRM"/>
    <property type="match status" value="1"/>
</dbReference>
<evidence type="ECO:0000256" key="7">
    <source>
        <dbReference type="ARBA" id="ARBA00022946"/>
    </source>
</evidence>
<evidence type="ECO:0000313" key="13">
    <source>
        <dbReference type="EMBL" id="KAL2480147.1"/>
    </source>
</evidence>
<dbReference type="GO" id="GO:0006397">
    <property type="term" value="P:mRNA processing"/>
    <property type="evidence" value="ECO:0007669"/>
    <property type="project" value="UniProtKB-KW"/>
</dbReference>
<evidence type="ECO:0000256" key="2">
    <source>
        <dbReference type="ARBA" id="ARBA00022528"/>
    </source>
</evidence>
<dbReference type="AlphaFoldDB" id="A0ABD1QVB6"/>
<dbReference type="Pfam" id="PF01985">
    <property type="entry name" value="CRS1_YhbY"/>
    <property type="match status" value="1"/>
</dbReference>
<dbReference type="Gene3D" id="3.30.110.60">
    <property type="entry name" value="YhbY-like"/>
    <property type="match status" value="1"/>
</dbReference>
<dbReference type="SUPFAM" id="SSF75471">
    <property type="entry name" value="YhbY-like"/>
    <property type="match status" value="2"/>
</dbReference>
<keyword evidence="9" id="KW-0687">Ribonucleoprotein</keyword>
<dbReference type="InterPro" id="IPR035920">
    <property type="entry name" value="YhbY-like_sf"/>
</dbReference>
<evidence type="ECO:0000256" key="3">
    <source>
        <dbReference type="ARBA" id="ARBA00022640"/>
    </source>
</evidence>
<organism evidence="13 14">
    <name type="scientific">Abeliophyllum distichum</name>
    <dbReference type="NCBI Taxonomy" id="126358"/>
    <lineage>
        <taxon>Eukaryota</taxon>
        <taxon>Viridiplantae</taxon>
        <taxon>Streptophyta</taxon>
        <taxon>Embryophyta</taxon>
        <taxon>Tracheophyta</taxon>
        <taxon>Spermatophyta</taxon>
        <taxon>Magnoliopsida</taxon>
        <taxon>eudicotyledons</taxon>
        <taxon>Gunneridae</taxon>
        <taxon>Pentapetalae</taxon>
        <taxon>asterids</taxon>
        <taxon>lamiids</taxon>
        <taxon>Lamiales</taxon>
        <taxon>Oleaceae</taxon>
        <taxon>Forsythieae</taxon>
        <taxon>Abeliophyllum</taxon>
    </lineage>
</organism>
<reference evidence="14" key="1">
    <citation type="submission" date="2024-07" db="EMBL/GenBank/DDBJ databases">
        <title>Two chromosome-level genome assemblies of Korean endemic species Abeliophyllum distichum and Forsythia ovata (Oleaceae).</title>
        <authorList>
            <person name="Jang H."/>
        </authorList>
    </citation>
    <scope>NUCLEOTIDE SEQUENCE [LARGE SCALE GENOMIC DNA]</scope>
</reference>
<dbReference type="InterPro" id="IPR045278">
    <property type="entry name" value="CRS1/CFM2/CFM3"/>
</dbReference>
<dbReference type="GO" id="GO:1990904">
    <property type="term" value="C:ribonucleoprotein complex"/>
    <property type="evidence" value="ECO:0007669"/>
    <property type="project" value="UniProtKB-KW"/>
</dbReference>
<comment type="subcellular location">
    <subcellularLocation>
        <location evidence="1">Plastid</location>
        <location evidence="1">Chloroplast</location>
    </subcellularLocation>
</comment>
<evidence type="ECO:0000259" key="12">
    <source>
        <dbReference type="PROSITE" id="PS51295"/>
    </source>
</evidence>
<gene>
    <name evidence="13" type="ORF">Adt_33113</name>
</gene>
<dbReference type="PANTHER" id="PTHR31846:SF7">
    <property type="entry name" value="CRS1 _ YHBY (CRM) DOMAIN-CONTAINING PROTEIN"/>
    <property type="match status" value="1"/>
</dbReference>
<dbReference type="EMBL" id="JBFOLK010000010">
    <property type="protein sequence ID" value="KAL2480147.1"/>
    <property type="molecule type" value="Genomic_DNA"/>
</dbReference>
<comment type="caution">
    <text evidence="13">The sequence shown here is derived from an EMBL/GenBank/DDBJ whole genome shotgun (WGS) entry which is preliminary data.</text>
</comment>
<keyword evidence="8" id="KW-0508">mRNA splicing</keyword>
<keyword evidence="7" id="KW-0809">Transit peptide</keyword>
<evidence type="ECO:0000256" key="9">
    <source>
        <dbReference type="ARBA" id="ARBA00023274"/>
    </source>
</evidence>
<keyword evidence="2" id="KW-0150">Chloroplast</keyword>
<evidence type="ECO:0000256" key="8">
    <source>
        <dbReference type="ARBA" id="ARBA00023187"/>
    </source>
</evidence>
<proteinExistence type="predicted"/>
<keyword evidence="14" id="KW-1185">Reference proteome</keyword>
<sequence length="274" mass="31947">MRLPWERENDKEFAKEEKLRKSNTELAEKLTPEPEKRLRNVALRMVERMKVGAVGATQSLVDAIHMKWEEEEVVKLKFEGPPSKNMKRTHEIIKNLSEEELMDLSELNLLLDELDPRFIDWSGPEPLHVDADLLPAVVPGYRPPFRLLPYGIRQALRNKEMTYFRRIERKTPPHFALGLAMAMMKLWKKSAIAKIAIKRGVQNTLNERMGEELKNSFLGNDQYYVIHADINWRNVTFQEQGYIVFYRDSDFLPPGVSYALVEVEKRVAIVVKIT</sequence>
<name>A0ABD1QVB6_9LAMI</name>
<evidence type="ECO:0000256" key="6">
    <source>
        <dbReference type="ARBA" id="ARBA00022884"/>
    </source>
</evidence>
<dbReference type="GO" id="GO:0003723">
    <property type="term" value="F:RNA binding"/>
    <property type="evidence" value="ECO:0007669"/>
    <property type="project" value="UniProtKB-UniRule"/>
</dbReference>
<protein>
    <submittedName>
        <fullName evidence="13">CRS1/YhbY (CRM) domain-containing protein</fullName>
    </submittedName>
</protein>
<evidence type="ECO:0000256" key="4">
    <source>
        <dbReference type="ARBA" id="ARBA00022664"/>
    </source>
</evidence>
<evidence type="ECO:0000256" key="1">
    <source>
        <dbReference type="ARBA" id="ARBA00004229"/>
    </source>
</evidence>
<dbReference type="SMART" id="SM01103">
    <property type="entry name" value="CRS1_YhbY"/>
    <property type="match status" value="1"/>
</dbReference>
<dbReference type="Proteomes" id="UP001604336">
    <property type="component" value="Unassembled WGS sequence"/>
</dbReference>
<feature type="domain" description="CRM" evidence="12">
    <location>
        <begin position="28"/>
        <end position="125"/>
    </location>
</feature>
<feature type="region of interest" description="Disordered" evidence="11">
    <location>
        <begin position="1"/>
        <end position="33"/>
    </location>
</feature>
<keyword evidence="4" id="KW-0507">mRNA processing</keyword>
<evidence type="ECO:0000256" key="5">
    <source>
        <dbReference type="ARBA" id="ARBA00022737"/>
    </source>
</evidence>
<dbReference type="PANTHER" id="PTHR31846">
    <property type="entry name" value="CRS1 / YHBY (CRM) DOMAIN-CONTAINING PROTEIN"/>
    <property type="match status" value="1"/>
</dbReference>
<dbReference type="GO" id="GO:0000373">
    <property type="term" value="P:Group II intron splicing"/>
    <property type="evidence" value="ECO:0007669"/>
    <property type="project" value="UniProtKB-ARBA"/>
</dbReference>
<evidence type="ECO:0000313" key="14">
    <source>
        <dbReference type="Proteomes" id="UP001604336"/>
    </source>
</evidence>
<dbReference type="GO" id="GO:0009507">
    <property type="term" value="C:chloroplast"/>
    <property type="evidence" value="ECO:0007669"/>
    <property type="project" value="UniProtKB-SubCell"/>
</dbReference>